<keyword evidence="2" id="KW-1185">Reference proteome</keyword>
<reference evidence="2" key="1">
    <citation type="submission" date="2022-06" db="EMBL/GenBank/DDBJ databases">
        <authorList>
            <person name="Berger JAMES D."/>
            <person name="Berger JAMES D."/>
        </authorList>
    </citation>
    <scope>NUCLEOTIDE SEQUENCE [LARGE SCALE GENOMIC DNA]</scope>
</reference>
<proteinExistence type="predicted"/>
<name>A0AA85KB08_TRIRE</name>
<reference evidence="3" key="2">
    <citation type="submission" date="2023-11" db="UniProtKB">
        <authorList>
            <consortium name="WormBaseParasite"/>
        </authorList>
    </citation>
    <scope>IDENTIFICATION</scope>
</reference>
<organism evidence="2 3">
    <name type="scientific">Trichobilharzia regenti</name>
    <name type="common">Nasal bird schistosome</name>
    <dbReference type="NCBI Taxonomy" id="157069"/>
    <lineage>
        <taxon>Eukaryota</taxon>
        <taxon>Metazoa</taxon>
        <taxon>Spiralia</taxon>
        <taxon>Lophotrochozoa</taxon>
        <taxon>Platyhelminthes</taxon>
        <taxon>Trematoda</taxon>
        <taxon>Digenea</taxon>
        <taxon>Strigeidida</taxon>
        <taxon>Schistosomatoidea</taxon>
        <taxon>Schistosomatidae</taxon>
        <taxon>Trichobilharzia</taxon>
    </lineage>
</organism>
<evidence type="ECO:0000313" key="2">
    <source>
        <dbReference type="Proteomes" id="UP000050795"/>
    </source>
</evidence>
<dbReference type="WBParaSite" id="TREG1_7360.1">
    <property type="protein sequence ID" value="TREG1_7360.1"/>
    <property type="gene ID" value="TREG1_7360"/>
</dbReference>
<accession>A0AA85KB08</accession>
<evidence type="ECO:0000313" key="3">
    <source>
        <dbReference type="WBParaSite" id="TREG1_7360.1"/>
    </source>
</evidence>
<evidence type="ECO:0000256" key="1">
    <source>
        <dbReference type="SAM" id="MobiDB-lite"/>
    </source>
</evidence>
<dbReference type="AlphaFoldDB" id="A0AA85KB08"/>
<feature type="compositionally biased region" description="Basic and acidic residues" evidence="1">
    <location>
        <begin position="1"/>
        <end position="10"/>
    </location>
</feature>
<feature type="region of interest" description="Disordered" evidence="1">
    <location>
        <begin position="1"/>
        <end position="25"/>
    </location>
</feature>
<dbReference type="Proteomes" id="UP000050795">
    <property type="component" value="Unassembled WGS sequence"/>
</dbReference>
<sequence length="129" mass="14837">MADAETHNAAEKQSQSNKSFKKRSQQHLFPTLDLCPREKQSYLNSIARINRGRIIRETKKEQVNRSLPVPSKRVKFKAVLPKNTVNIPTSPNYSTCCNSKHNGRFPSTAQHRLYLLKNLKIRATIRGHK</sequence>
<protein>
    <submittedName>
        <fullName evidence="3">Uncharacterized protein</fullName>
    </submittedName>
</protein>